<accession>A0A0G0MYS8</accession>
<evidence type="ECO:0000259" key="2">
    <source>
        <dbReference type="Pfam" id="PF18917"/>
    </source>
</evidence>
<evidence type="ECO:0000313" key="4">
    <source>
        <dbReference type="Proteomes" id="UP000034799"/>
    </source>
</evidence>
<feature type="transmembrane region" description="Helical" evidence="1">
    <location>
        <begin position="36"/>
        <end position="56"/>
    </location>
</feature>
<name>A0A0G0MYS8_9BACT</name>
<dbReference type="Pfam" id="PF18917">
    <property type="entry name" value="LiaI-LiaF-like_TM1"/>
    <property type="match status" value="1"/>
</dbReference>
<organism evidence="3 4">
    <name type="scientific">candidate division WS6 bacterium GW2011_GWF2_39_15</name>
    <dbReference type="NCBI Taxonomy" id="1619100"/>
    <lineage>
        <taxon>Bacteria</taxon>
        <taxon>Candidatus Dojkabacteria</taxon>
    </lineage>
</organism>
<evidence type="ECO:0000256" key="1">
    <source>
        <dbReference type="SAM" id="Phobius"/>
    </source>
</evidence>
<feature type="transmembrane region" description="Helical" evidence="1">
    <location>
        <begin position="12"/>
        <end position="30"/>
    </location>
</feature>
<dbReference type="InterPro" id="IPR043726">
    <property type="entry name" value="LiaI-LiaF-like_TM1"/>
</dbReference>
<sequence length="325" mass="36164">MEKSKTTERISGAIFLIFIGFLFLMINLGYFSFSDLFTFFFAIWPIFIVIIGIKIILSILPFGRWINIVIDVVVDIAIIMALILGYNAKINWKIPDVVVIGNAADQKDINGTLDVKKSEYSEVERVNYVFEIGVAEFSIHESNQDDYLLTTGEYNKRIFSPEVKSEKSGNNLDIEFTQKSTRGTVIHPWRIITDFKFKTASLLPFTYDIKVGAGKGEVDINSDNVEEMKMDVGAGEMVVNINEKVGSDLDLNVGAGKVKIFLPKGSGYIIDYNVGVGDLSVFRNKEKKSVGGLGNKGTIKVNDNAEKLLKMDINIGAGSVEIEER</sequence>
<dbReference type="Proteomes" id="UP000034799">
    <property type="component" value="Unassembled WGS sequence"/>
</dbReference>
<proteinExistence type="predicted"/>
<comment type="caution">
    <text evidence="3">The sequence shown here is derived from an EMBL/GenBank/DDBJ whole genome shotgun (WGS) entry which is preliminary data.</text>
</comment>
<dbReference type="STRING" id="1619100.UT34_C0002G0203"/>
<dbReference type="EMBL" id="LBWK01000002">
    <property type="protein sequence ID" value="KKR05696.1"/>
    <property type="molecule type" value="Genomic_DNA"/>
</dbReference>
<gene>
    <name evidence="3" type="ORF">UT34_C0002G0203</name>
</gene>
<keyword evidence="1" id="KW-1133">Transmembrane helix</keyword>
<reference evidence="3 4" key="1">
    <citation type="journal article" date="2015" name="Nature">
        <title>rRNA introns, odd ribosomes, and small enigmatic genomes across a large radiation of phyla.</title>
        <authorList>
            <person name="Brown C.T."/>
            <person name="Hug L.A."/>
            <person name="Thomas B.C."/>
            <person name="Sharon I."/>
            <person name="Castelle C.J."/>
            <person name="Singh A."/>
            <person name="Wilkins M.J."/>
            <person name="Williams K.H."/>
            <person name="Banfield J.F."/>
        </authorList>
    </citation>
    <scope>NUCLEOTIDE SEQUENCE [LARGE SCALE GENOMIC DNA]</scope>
</reference>
<dbReference type="AlphaFoldDB" id="A0A0G0MYS8"/>
<evidence type="ECO:0000313" key="3">
    <source>
        <dbReference type="EMBL" id="KKR05696.1"/>
    </source>
</evidence>
<keyword evidence="1" id="KW-0472">Membrane</keyword>
<feature type="transmembrane region" description="Helical" evidence="1">
    <location>
        <begin position="68"/>
        <end position="86"/>
    </location>
</feature>
<feature type="domain" description="LiaI-LiaF-like transmembrane region" evidence="2">
    <location>
        <begin position="12"/>
        <end position="56"/>
    </location>
</feature>
<protein>
    <recommendedName>
        <fullName evidence="2">LiaI-LiaF-like transmembrane region domain-containing protein</fullName>
    </recommendedName>
</protein>
<keyword evidence="1" id="KW-0812">Transmembrane</keyword>